<dbReference type="Proteomes" id="UP001253595">
    <property type="component" value="Unassembled WGS sequence"/>
</dbReference>
<name>A0ABU1V1M3_9GAMM</name>
<gene>
    <name evidence="8" type="ORF">J2X05_003388</name>
</gene>
<keyword evidence="4 6" id="KW-1133">Transmembrane helix</keyword>
<comment type="caution">
    <text evidence="8">The sequence shown here is derived from an EMBL/GenBank/DDBJ whole genome shotgun (WGS) entry which is preliminary data.</text>
</comment>
<evidence type="ECO:0000259" key="7">
    <source>
        <dbReference type="Pfam" id="PF06271"/>
    </source>
</evidence>
<evidence type="ECO:0000256" key="5">
    <source>
        <dbReference type="ARBA" id="ARBA00023136"/>
    </source>
</evidence>
<evidence type="ECO:0000256" key="4">
    <source>
        <dbReference type="ARBA" id="ARBA00022989"/>
    </source>
</evidence>
<evidence type="ECO:0000313" key="9">
    <source>
        <dbReference type="Proteomes" id="UP001253595"/>
    </source>
</evidence>
<feature type="domain" description="RDD" evidence="7">
    <location>
        <begin position="26"/>
        <end position="161"/>
    </location>
</feature>
<dbReference type="PANTHER" id="PTHR36115">
    <property type="entry name" value="PROLINE-RICH ANTIGEN HOMOLOG-RELATED"/>
    <property type="match status" value="1"/>
</dbReference>
<keyword evidence="5 6" id="KW-0472">Membrane</keyword>
<feature type="transmembrane region" description="Helical" evidence="6">
    <location>
        <begin position="32"/>
        <end position="54"/>
    </location>
</feature>
<dbReference type="InterPro" id="IPR051791">
    <property type="entry name" value="Pra-immunoreactive"/>
</dbReference>
<dbReference type="Pfam" id="PF06271">
    <property type="entry name" value="RDD"/>
    <property type="match status" value="1"/>
</dbReference>
<evidence type="ECO:0000256" key="6">
    <source>
        <dbReference type="SAM" id="Phobius"/>
    </source>
</evidence>
<feature type="transmembrane region" description="Helical" evidence="6">
    <location>
        <begin position="66"/>
        <end position="84"/>
    </location>
</feature>
<dbReference type="EMBL" id="JAVDVX010000006">
    <property type="protein sequence ID" value="MDR7091353.1"/>
    <property type="molecule type" value="Genomic_DNA"/>
</dbReference>
<dbReference type="RefSeq" id="WP_310074585.1">
    <property type="nucleotide sequence ID" value="NZ_JAVDVX010000006.1"/>
</dbReference>
<dbReference type="InterPro" id="IPR010432">
    <property type="entry name" value="RDD"/>
</dbReference>
<keyword evidence="9" id="KW-1185">Reference proteome</keyword>
<keyword evidence="3 6" id="KW-0812">Transmembrane</keyword>
<keyword evidence="2" id="KW-1003">Cell membrane</keyword>
<comment type="subcellular location">
    <subcellularLocation>
        <location evidence="1">Cell membrane</location>
        <topology evidence="1">Multi-pass membrane protein</topology>
    </subcellularLocation>
</comment>
<evidence type="ECO:0000256" key="1">
    <source>
        <dbReference type="ARBA" id="ARBA00004651"/>
    </source>
</evidence>
<protein>
    <submittedName>
        <fullName evidence="8">RDD family membrane protein YckC</fullName>
    </submittedName>
</protein>
<evidence type="ECO:0000313" key="8">
    <source>
        <dbReference type="EMBL" id="MDR7091353.1"/>
    </source>
</evidence>
<organism evidence="8 9">
    <name type="scientific">Cellvibrio fibrivorans</name>
    <dbReference type="NCBI Taxonomy" id="126350"/>
    <lineage>
        <taxon>Bacteria</taxon>
        <taxon>Pseudomonadati</taxon>
        <taxon>Pseudomonadota</taxon>
        <taxon>Gammaproteobacteria</taxon>
        <taxon>Cellvibrionales</taxon>
        <taxon>Cellvibrionaceae</taxon>
        <taxon>Cellvibrio</taxon>
    </lineage>
</organism>
<evidence type="ECO:0000256" key="3">
    <source>
        <dbReference type="ARBA" id="ARBA00022692"/>
    </source>
</evidence>
<sequence length="167" mass="18741">MSDNNVYSTPQSQLVNQVDDSEKPLASRWARLGASIIDSIIMMFVVIPAMYFTGGFDGIMEGREPGFVYMFSMGIVSFIVFFAINYRFLVSNGQTIGKKVLEIKIVDLNGNVPQFQPQLLIRYAVYLLPGQIPMVGQLFSLINVLFIFSAEKRCIHDLVAKTKVVQC</sequence>
<proteinExistence type="predicted"/>
<accession>A0ABU1V1M3</accession>
<reference evidence="8 9" key="1">
    <citation type="submission" date="2023-07" db="EMBL/GenBank/DDBJ databases">
        <title>Sorghum-associated microbial communities from plants grown in Nebraska, USA.</title>
        <authorList>
            <person name="Schachtman D."/>
        </authorList>
    </citation>
    <scope>NUCLEOTIDE SEQUENCE [LARGE SCALE GENOMIC DNA]</scope>
    <source>
        <strain evidence="8 9">BE190</strain>
    </source>
</reference>
<evidence type="ECO:0000256" key="2">
    <source>
        <dbReference type="ARBA" id="ARBA00022475"/>
    </source>
</evidence>